<reference evidence="1" key="1">
    <citation type="journal article" date="2015" name="Nature">
        <title>Complex archaea that bridge the gap between prokaryotes and eukaryotes.</title>
        <authorList>
            <person name="Spang A."/>
            <person name="Saw J.H."/>
            <person name="Jorgensen S.L."/>
            <person name="Zaremba-Niedzwiedzka K."/>
            <person name="Martijn J."/>
            <person name="Lind A.E."/>
            <person name="van Eijk R."/>
            <person name="Schleper C."/>
            <person name="Guy L."/>
            <person name="Ettema T.J."/>
        </authorList>
    </citation>
    <scope>NUCLEOTIDE SEQUENCE</scope>
</reference>
<comment type="caution">
    <text evidence="1">The sequence shown here is derived from an EMBL/GenBank/DDBJ whole genome shotgun (WGS) entry which is preliminary data.</text>
</comment>
<proteinExistence type="predicted"/>
<dbReference type="EMBL" id="LAZR01034031">
    <property type="protein sequence ID" value="KKL46437.1"/>
    <property type="molecule type" value="Genomic_DNA"/>
</dbReference>
<accession>A0A0F9F5U3</accession>
<dbReference type="AlphaFoldDB" id="A0A0F9F5U3"/>
<protein>
    <submittedName>
        <fullName evidence="1">Uncharacterized protein</fullName>
    </submittedName>
</protein>
<organism evidence="1">
    <name type="scientific">marine sediment metagenome</name>
    <dbReference type="NCBI Taxonomy" id="412755"/>
    <lineage>
        <taxon>unclassified sequences</taxon>
        <taxon>metagenomes</taxon>
        <taxon>ecological metagenomes</taxon>
    </lineage>
</organism>
<gene>
    <name evidence="1" type="ORF">LCGC14_2345560</name>
</gene>
<evidence type="ECO:0000313" key="1">
    <source>
        <dbReference type="EMBL" id="KKL46437.1"/>
    </source>
</evidence>
<sequence>MDALIEAAQAKVNDSIVAVYNYPAPAAHRKQLIARAIHSVDALKSALKAIQ</sequence>
<name>A0A0F9F5U3_9ZZZZ</name>